<comment type="pathway">
    <text evidence="1 9">Cell wall biogenesis; peptidoglycan biosynthesis.</text>
</comment>
<dbReference type="PROSITE" id="PS52029">
    <property type="entry name" value="LD_TPASE"/>
    <property type="match status" value="1"/>
</dbReference>
<feature type="chain" id="PRO_5041991742" evidence="10">
    <location>
        <begin position="21"/>
        <end position="495"/>
    </location>
</feature>
<organism evidence="12 13">
    <name type="scientific">Arcobacter venerupis</name>
    <dbReference type="NCBI Taxonomy" id="1054033"/>
    <lineage>
        <taxon>Bacteria</taxon>
        <taxon>Pseudomonadati</taxon>
        <taxon>Campylobacterota</taxon>
        <taxon>Epsilonproteobacteria</taxon>
        <taxon>Campylobacterales</taxon>
        <taxon>Arcobacteraceae</taxon>
        <taxon>Arcobacter</taxon>
    </lineage>
</organism>
<keyword evidence="8 9" id="KW-0961">Cell wall biogenesis/degradation</keyword>
<dbReference type="KEGG" id="avp:AVENP_0430"/>
<keyword evidence="13" id="KW-1185">Reference proteome</keyword>
<evidence type="ECO:0000256" key="10">
    <source>
        <dbReference type="SAM" id="SignalP"/>
    </source>
</evidence>
<dbReference type="PANTHER" id="PTHR30582:SF24">
    <property type="entry name" value="L,D-TRANSPEPTIDASE ERFK_SRFK-RELATED"/>
    <property type="match status" value="1"/>
</dbReference>
<feature type="active site" description="Nucleophile" evidence="9">
    <location>
        <position position="463"/>
    </location>
</feature>
<dbReference type="GO" id="GO:0071555">
    <property type="term" value="P:cell wall organization"/>
    <property type="evidence" value="ECO:0007669"/>
    <property type="project" value="UniProtKB-UniRule"/>
</dbReference>
<evidence type="ECO:0000256" key="1">
    <source>
        <dbReference type="ARBA" id="ARBA00004752"/>
    </source>
</evidence>
<comment type="similarity">
    <text evidence="2">Belongs to the YkuD family.</text>
</comment>
<keyword evidence="6 9" id="KW-0133">Cell shape</keyword>
<dbReference type="GO" id="GO:0071972">
    <property type="term" value="F:peptidoglycan L,D-transpeptidase activity"/>
    <property type="evidence" value="ECO:0007669"/>
    <property type="project" value="TreeGrafter"/>
</dbReference>
<dbReference type="InterPro" id="IPR038063">
    <property type="entry name" value="Transpep_catalytic_dom"/>
</dbReference>
<protein>
    <submittedName>
        <fullName evidence="12">Lipoprotein-anchoring transpeptidase, ErfK/SrfK family</fullName>
    </submittedName>
</protein>
<keyword evidence="7 9" id="KW-0573">Peptidoglycan synthesis</keyword>
<dbReference type="SUPFAM" id="SSF141523">
    <property type="entry name" value="L,D-transpeptidase catalytic domain-like"/>
    <property type="match status" value="1"/>
</dbReference>
<sequence>MIKKVWPLLLLLISNSFIYAANEKYSISVCITSSLENAIQCKQKLIDESHTEVFIIKDKSSKYLTYLGIYGDENSAKYAMKFSSKYVKKQNPFIKKLPNNILTLKNKKEEFIDLSTPIEETIIQNEPIKEKPEKYDESLEFISNSPSPEQLQLVSSYPFDEGQNLSKGSIKKEKKTIISAKFKEEKVVEQKEVEPKLQEQKSVAEEKQVEQKTQQIKRIEQPKSVEVKVSEQKIEEPKKVVDKEIVKPLEIQKNTIVKNQINNQKEYEEELKQISMDEFDKAEDAKAPKLPPVPKMNKLIKSLETDGPRRIMFQSEKKPAVVKVIKKSTNVDPLKNVAEYEEILIEVDSVKNRMSLKAKIDDEFQELKTYIVSTGKDNIEKPFGVGMVSKISLNPIWYPTADTIKSFKKRGINLPNVVLPGDKYNYMGAAKINLTHEVNGKSTYRIHGTLNEKTLGTNESAGCIRMKNSDVVQLATLLNKFSALKGLDEVKVILK</sequence>
<dbReference type="RefSeq" id="WP_172664190.1">
    <property type="nucleotide sequence ID" value="NZ_CP053840.1"/>
</dbReference>
<gene>
    <name evidence="12" type="ORF">AVENP_0430</name>
</gene>
<evidence type="ECO:0000256" key="8">
    <source>
        <dbReference type="ARBA" id="ARBA00023316"/>
    </source>
</evidence>
<proteinExistence type="inferred from homology"/>
<evidence type="ECO:0000256" key="6">
    <source>
        <dbReference type="ARBA" id="ARBA00022960"/>
    </source>
</evidence>
<feature type="domain" description="L,D-TPase catalytic" evidence="11">
    <location>
        <begin position="343"/>
        <end position="493"/>
    </location>
</feature>
<evidence type="ECO:0000256" key="7">
    <source>
        <dbReference type="ARBA" id="ARBA00022984"/>
    </source>
</evidence>
<dbReference type="CDD" id="cd16913">
    <property type="entry name" value="YkuD_like"/>
    <property type="match status" value="1"/>
</dbReference>
<dbReference type="PANTHER" id="PTHR30582">
    <property type="entry name" value="L,D-TRANSPEPTIDASE"/>
    <property type="match status" value="1"/>
</dbReference>
<dbReference type="AlphaFoldDB" id="A0AAE7B927"/>
<dbReference type="InterPro" id="IPR005490">
    <property type="entry name" value="LD_TPept_cat_dom"/>
</dbReference>
<dbReference type="InterPro" id="IPR050979">
    <property type="entry name" value="LD-transpeptidase"/>
</dbReference>
<evidence type="ECO:0000256" key="9">
    <source>
        <dbReference type="PROSITE-ProRule" id="PRU01373"/>
    </source>
</evidence>
<dbReference type="GO" id="GO:0018104">
    <property type="term" value="P:peptidoglycan-protein cross-linking"/>
    <property type="evidence" value="ECO:0007669"/>
    <property type="project" value="TreeGrafter"/>
</dbReference>
<name>A0AAE7B927_9BACT</name>
<evidence type="ECO:0000256" key="5">
    <source>
        <dbReference type="ARBA" id="ARBA00022801"/>
    </source>
</evidence>
<dbReference type="EMBL" id="CP053840">
    <property type="protein sequence ID" value="QKF66004.1"/>
    <property type="molecule type" value="Genomic_DNA"/>
</dbReference>
<keyword evidence="4" id="KW-0808">Transferase</keyword>
<evidence type="ECO:0000256" key="3">
    <source>
        <dbReference type="ARBA" id="ARBA00022676"/>
    </source>
</evidence>
<keyword evidence="10" id="KW-0732">Signal</keyword>
<keyword evidence="3" id="KW-0328">Glycosyltransferase</keyword>
<evidence type="ECO:0000313" key="12">
    <source>
        <dbReference type="EMBL" id="QKF66004.1"/>
    </source>
</evidence>
<dbReference type="GO" id="GO:0005576">
    <property type="term" value="C:extracellular region"/>
    <property type="evidence" value="ECO:0007669"/>
    <property type="project" value="TreeGrafter"/>
</dbReference>
<evidence type="ECO:0000313" key="13">
    <source>
        <dbReference type="Proteomes" id="UP000503482"/>
    </source>
</evidence>
<keyword evidence="5" id="KW-0378">Hydrolase</keyword>
<evidence type="ECO:0000256" key="4">
    <source>
        <dbReference type="ARBA" id="ARBA00022679"/>
    </source>
</evidence>
<keyword evidence="12" id="KW-0449">Lipoprotein</keyword>
<dbReference type="Gene3D" id="2.40.440.10">
    <property type="entry name" value="L,D-transpeptidase catalytic domain-like"/>
    <property type="match status" value="1"/>
</dbReference>
<feature type="active site" description="Proton donor/acceptor" evidence="9">
    <location>
        <position position="447"/>
    </location>
</feature>
<feature type="signal peptide" evidence="10">
    <location>
        <begin position="1"/>
        <end position="20"/>
    </location>
</feature>
<evidence type="ECO:0000256" key="2">
    <source>
        <dbReference type="ARBA" id="ARBA00005992"/>
    </source>
</evidence>
<reference evidence="12 13" key="1">
    <citation type="submission" date="2020-05" db="EMBL/GenBank/DDBJ databases">
        <title>Complete genome sequencing of Campylobacter and Arcobacter type strains.</title>
        <authorList>
            <person name="Miller W.G."/>
            <person name="Yee E."/>
        </authorList>
    </citation>
    <scope>NUCLEOTIDE SEQUENCE [LARGE SCALE GENOMIC DNA]</scope>
    <source>
        <strain evidence="12 13">LMG 26156</strain>
    </source>
</reference>
<dbReference type="GO" id="GO:0016757">
    <property type="term" value="F:glycosyltransferase activity"/>
    <property type="evidence" value="ECO:0007669"/>
    <property type="project" value="UniProtKB-KW"/>
</dbReference>
<dbReference type="GO" id="GO:0008360">
    <property type="term" value="P:regulation of cell shape"/>
    <property type="evidence" value="ECO:0007669"/>
    <property type="project" value="UniProtKB-UniRule"/>
</dbReference>
<evidence type="ECO:0000259" key="11">
    <source>
        <dbReference type="PROSITE" id="PS52029"/>
    </source>
</evidence>
<dbReference type="Proteomes" id="UP000503482">
    <property type="component" value="Chromosome"/>
</dbReference>
<dbReference type="Pfam" id="PF03734">
    <property type="entry name" value="YkuD"/>
    <property type="match status" value="1"/>
</dbReference>
<accession>A0AAE7B927</accession>